<accession>A0A0L7QZG9</accession>
<feature type="non-terminal residue" evidence="1">
    <location>
        <position position="1"/>
    </location>
</feature>
<evidence type="ECO:0000313" key="2">
    <source>
        <dbReference type="Proteomes" id="UP000053825"/>
    </source>
</evidence>
<evidence type="ECO:0008006" key="3">
    <source>
        <dbReference type="Google" id="ProtNLM"/>
    </source>
</evidence>
<dbReference type="AlphaFoldDB" id="A0A0L7QZG9"/>
<keyword evidence="2" id="KW-1185">Reference proteome</keyword>
<sequence length="70" mass="8527">AKNQIQAIAEMEFQRCFEDWRNRWHKCTASNGDYFESHQMVIAERMNNLNLDLSWNFLNRVVYSFTEYTD</sequence>
<dbReference type="Proteomes" id="UP000053825">
    <property type="component" value="Unassembled WGS sequence"/>
</dbReference>
<protein>
    <recommendedName>
        <fullName evidence="3">Histone-lysine N-methyltransferase SETMAR</fullName>
    </recommendedName>
</protein>
<name>A0A0L7QZG9_9HYME</name>
<dbReference type="EMBL" id="KQ414680">
    <property type="protein sequence ID" value="KOC64015.1"/>
    <property type="molecule type" value="Genomic_DNA"/>
</dbReference>
<evidence type="ECO:0000313" key="1">
    <source>
        <dbReference type="EMBL" id="KOC64015.1"/>
    </source>
</evidence>
<reference evidence="1 2" key="1">
    <citation type="submission" date="2015-07" db="EMBL/GenBank/DDBJ databases">
        <title>The genome of Habropoda laboriosa.</title>
        <authorList>
            <person name="Pan H."/>
            <person name="Kapheim K."/>
        </authorList>
    </citation>
    <scope>NUCLEOTIDE SEQUENCE [LARGE SCALE GENOMIC DNA]</scope>
    <source>
        <strain evidence="1">0110345459</strain>
    </source>
</reference>
<gene>
    <name evidence="1" type="ORF">WH47_02336</name>
</gene>
<organism evidence="1 2">
    <name type="scientific">Habropoda laboriosa</name>
    <dbReference type="NCBI Taxonomy" id="597456"/>
    <lineage>
        <taxon>Eukaryota</taxon>
        <taxon>Metazoa</taxon>
        <taxon>Ecdysozoa</taxon>
        <taxon>Arthropoda</taxon>
        <taxon>Hexapoda</taxon>
        <taxon>Insecta</taxon>
        <taxon>Pterygota</taxon>
        <taxon>Neoptera</taxon>
        <taxon>Endopterygota</taxon>
        <taxon>Hymenoptera</taxon>
        <taxon>Apocrita</taxon>
        <taxon>Aculeata</taxon>
        <taxon>Apoidea</taxon>
        <taxon>Anthophila</taxon>
        <taxon>Apidae</taxon>
        <taxon>Habropoda</taxon>
    </lineage>
</organism>
<proteinExistence type="predicted"/>